<name>A0A4R5VRI3_9BURK</name>
<dbReference type="Pfam" id="PF03781">
    <property type="entry name" value="FGE-sulfatase"/>
    <property type="match status" value="1"/>
</dbReference>
<sequence>MKRGKKYIFVWISFIILLNRPLLGFCWQSVDLQNNTSNLAINPTYRPGTHLRDCEESICSEMVVLPFGTFLMGSDAKDENGRQNELPLHRVTIWARFAIGLTPVTQGQWKALMGNNPSQFTACGDDCPVENVSWYDVQQYISRLNQKTGKEYRLPSEAEWEYACRSGMRQEYCGGNSADIVAWHSENSQFSTHPVGTKLSNQWGIFDMSGNVREWVEDCFDSYKFAPIDGTAKTENQCKFGRVLRGGSWFDVSQESRAATRNGLEEHYRFASDGFRVARTLH</sequence>
<evidence type="ECO:0000259" key="1">
    <source>
        <dbReference type="Pfam" id="PF03781"/>
    </source>
</evidence>
<accession>A0A4R5VRI3</accession>
<dbReference type="RefSeq" id="WP_133330790.1">
    <property type="nucleotide sequence ID" value="NZ_SMYL01000013.1"/>
</dbReference>
<gene>
    <name evidence="2" type="ORF">E2I14_17135</name>
</gene>
<reference evidence="2 3" key="1">
    <citation type="submission" date="2019-03" db="EMBL/GenBank/DDBJ databases">
        <title>Sapientia aquatica gen. nov., sp. nov., isolated from a crater lake.</title>
        <authorList>
            <person name="Felfoldi T."/>
            <person name="Szabo A."/>
            <person name="Toth E."/>
            <person name="Schumann P."/>
            <person name="Keki Z."/>
            <person name="Marialigeti K."/>
            <person name="Mathe I."/>
        </authorList>
    </citation>
    <scope>NUCLEOTIDE SEQUENCE [LARGE SCALE GENOMIC DNA]</scope>
    <source>
        <strain evidence="2 3">SA-152</strain>
    </source>
</reference>
<proteinExistence type="predicted"/>
<dbReference type="PANTHER" id="PTHR23150:SF19">
    <property type="entry name" value="FORMYLGLYCINE-GENERATING ENZYME"/>
    <property type="match status" value="1"/>
</dbReference>
<keyword evidence="3" id="KW-1185">Reference proteome</keyword>
<dbReference type="InterPro" id="IPR005532">
    <property type="entry name" value="SUMF_dom"/>
</dbReference>
<dbReference type="Proteomes" id="UP000294829">
    <property type="component" value="Unassembled WGS sequence"/>
</dbReference>
<evidence type="ECO:0000313" key="2">
    <source>
        <dbReference type="EMBL" id="TDK61306.1"/>
    </source>
</evidence>
<comment type="caution">
    <text evidence="2">The sequence shown here is derived from an EMBL/GenBank/DDBJ whole genome shotgun (WGS) entry which is preliminary data.</text>
</comment>
<dbReference type="Gene3D" id="3.90.1580.10">
    <property type="entry name" value="paralog of FGE (formylglycine-generating enzyme)"/>
    <property type="match status" value="1"/>
</dbReference>
<dbReference type="AlphaFoldDB" id="A0A4R5VRI3"/>
<evidence type="ECO:0000313" key="3">
    <source>
        <dbReference type="Proteomes" id="UP000294829"/>
    </source>
</evidence>
<dbReference type="GO" id="GO:0120147">
    <property type="term" value="F:formylglycine-generating oxidase activity"/>
    <property type="evidence" value="ECO:0007669"/>
    <property type="project" value="TreeGrafter"/>
</dbReference>
<dbReference type="OrthoDB" id="9768004at2"/>
<dbReference type="InterPro" id="IPR042095">
    <property type="entry name" value="SUMF_sf"/>
</dbReference>
<dbReference type="InterPro" id="IPR016187">
    <property type="entry name" value="CTDL_fold"/>
</dbReference>
<dbReference type="EMBL" id="SMYL01000013">
    <property type="protein sequence ID" value="TDK61306.1"/>
    <property type="molecule type" value="Genomic_DNA"/>
</dbReference>
<dbReference type="InterPro" id="IPR051043">
    <property type="entry name" value="Sulfatase_Mod_Factor_Kinase"/>
</dbReference>
<protein>
    <submittedName>
        <fullName evidence="2">Formylglycine-generating enzyme family protein</fullName>
    </submittedName>
</protein>
<dbReference type="PANTHER" id="PTHR23150">
    <property type="entry name" value="SULFATASE MODIFYING FACTOR 1, 2"/>
    <property type="match status" value="1"/>
</dbReference>
<dbReference type="SUPFAM" id="SSF56436">
    <property type="entry name" value="C-type lectin-like"/>
    <property type="match status" value="1"/>
</dbReference>
<feature type="domain" description="Sulfatase-modifying factor enzyme-like" evidence="1">
    <location>
        <begin position="60"/>
        <end position="279"/>
    </location>
</feature>
<organism evidence="2 3">
    <name type="scientific">Sapientia aquatica</name>
    <dbReference type="NCBI Taxonomy" id="1549640"/>
    <lineage>
        <taxon>Bacteria</taxon>
        <taxon>Pseudomonadati</taxon>
        <taxon>Pseudomonadota</taxon>
        <taxon>Betaproteobacteria</taxon>
        <taxon>Burkholderiales</taxon>
        <taxon>Oxalobacteraceae</taxon>
        <taxon>Sapientia</taxon>
    </lineage>
</organism>